<dbReference type="Proteomes" id="UP000027936">
    <property type="component" value="Unassembled WGS sequence"/>
</dbReference>
<dbReference type="PATRIC" id="fig|1348973.3.peg.3855"/>
<dbReference type="AlphaFoldDB" id="A0A072NUF7"/>
<keyword evidence="5" id="KW-0442">Lipid degradation</keyword>
<dbReference type="InterPro" id="IPR025202">
    <property type="entry name" value="PLD-like_dom"/>
</dbReference>
<dbReference type="SUPFAM" id="SSF56024">
    <property type="entry name" value="Phospholipase D/nuclease"/>
    <property type="match status" value="2"/>
</dbReference>
<sequence>MNFKKRYLLLLLLSVAVLFSIYGYNKSVPVGLSFEGQEHTTFDVDFLYDLTYLKDGKQNSEQVIFENIIKTIEEAEQFIVIDMFLFNDAYDKTEQYPGLTEQLTTALVTKKMENPQMEITFITDEMNSFYGSYSTKYIDQLLASGVNVVYTDLNKLRDSNPAYSGFYRAFISWVGDFENGWLPNPFSEDSPKVELRSYAKLLNFKANHRKVIATEKQAIITSANPHDASGFHSNIAFAVKGNIIKDIVNSENHVAVMSDKKFEPRAVAVMASTEIDGNDPEATNQGDSVKASLITEGKIKKQILQVLNETAKGDEIKLGMFYLSDRDVIQSLLDAAKREVSIQIILDPNKDAFGMEKNGIPNRPVASELLDKSNGKINLRWYDTQGEQYHTKLLFVKMAEESVLIGGSSNFTKRNIDDFNLEADVKITADNDHEIVKEVESYFARVWENKDGIYTADYEKYRDDSSLKHWIYRFQEWSGLSTF</sequence>
<dbReference type="RefSeq" id="WP_081847340.1">
    <property type="nucleotide sequence ID" value="NZ_JJRY01000021.1"/>
</dbReference>
<evidence type="ECO:0000256" key="1">
    <source>
        <dbReference type="ARBA" id="ARBA00000798"/>
    </source>
</evidence>
<dbReference type="InterPro" id="IPR051406">
    <property type="entry name" value="PLD_domain"/>
</dbReference>
<keyword evidence="4" id="KW-0378">Hydrolase</keyword>
<feature type="domain" description="Phospholipase D-like" evidence="7">
    <location>
        <begin position="307"/>
        <end position="447"/>
    </location>
</feature>
<evidence type="ECO:0000313" key="9">
    <source>
        <dbReference type="Proteomes" id="UP000027936"/>
    </source>
</evidence>
<gene>
    <name evidence="8" type="ORF">M670_03967</name>
</gene>
<keyword evidence="6" id="KW-0443">Lipid metabolism</keyword>
<dbReference type="GO" id="GO:0016891">
    <property type="term" value="F:RNA endonuclease activity producing 5'-phosphomonoesters, hydrolytic mechanism"/>
    <property type="evidence" value="ECO:0007669"/>
    <property type="project" value="TreeGrafter"/>
</dbReference>
<dbReference type="Gene3D" id="3.30.870.10">
    <property type="entry name" value="Endonuclease Chain A"/>
    <property type="match status" value="2"/>
</dbReference>
<dbReference type="Pfam" id="PF13091">
    <property type="entry name" value="PLDc_2"/>
    <property type="match status" value="1"/>
</dbReference>
<evidence type="ECO:0000256" key="3">
    <source>
        <dbReference type="ARBA" id="ARBA00012027"/>
    </source>
</evidence>
<comment type="catalytic activity">
    <reaction evidence="1">
        <text>a 1,2-diacyl-sn-glycero-3-phosphocholine + H2O = a 1,2-diacyl-sn-glycero-3-phosphate + choline + H(+)</text>
        <dbReference type="Rhea" id="RHEA:14445"/>
        <dbReference type="ChEBI" id="CHEBI:15354"/>
        <dbReference type="ChEBI" id="CHEBI:15377"/>
        <dbReference type="ChEBI" id="CHEBI:15378"/>
        <dbReference type="ChEBI" id="CHEBI:57643"/>
        <dbReference type="ChEBI" id="CHEBI:58608"/>
        <dbReference type="EC" id="3.1.4.4"/>
    </reaction>
</comment>
<proteinExistence type="inferred from homology"/>
<dbReference type="PANTHER" id="PTHR43856:SF1">
    <property type="entry name" value="MITOCHONDRIAL CARDIOLIPIN HYDROLASE"/>
    <property type="match status" value="1"/>
</dbReference>
<accession>A0A072NUF7</accession>
<dbReference type="GO" id="GO:0004630">
    <property type="term" value="F:phospholipase D activity"/>
    <property type="evidence" value="ECO:0007669"/>
    <property type="project" value="UniProtKB-EC"/>
</dbReference>
<dbReference type="CDD" id="cd09130">
    <property type="entry name" value="PLDc_unchar2_2"/>
    <property type="match status" value="1"/>
</dbReference>
<evidence type="ECO:0000256" key="5">
    <source>
        <dbReference type="ARBA" id="ARBA00022963"/>
    </source>
</evidence>
<comment type="caution">
    <text evidence="8">The sequence shown here is derived from an EMBL/GenBank/DDBJ whole genome shotgun (WGS) entry which is preliminary data.</text>
</comment>
<dbReference type="PANTHER" id="PTHR43856">
    <property type="entry name" value="CARDIOLIPIN HYDROLASE"/>
    <property type="match status" value="1"/>
</dbReference>
<name>A0A072NUF7_SCHAZ</name>
<evidence type="ECO:0000256" key="2">
    <source>
        <dbReference type="ARBA" id="ARBA00008664"/>
    </source>
</evidence>
<organism evidence="8 9">
    <name type="scientific">Schinkia azotoformans MEV2011</name>
    <dbReference type="NCBI Taxonomy" id="1348973"/>
    <lineage>
        <taxon>Bacteria</taxon>
        <taxon>Bacillati</taxon>
        <taxon>Bacillota</taxon>
        <taxon>Bacilli</taxon>
        <taxon>Bacillales</taxon>
        <taxon>Bacillaceae</taxon>
        <taxon>Calidifontibacillus/Schinkia group</taxon>
        <taxon>Schinkia</taxon>
    </lineage>
</organism>
<evidence type="ECO:0000256" key="4">
    <source>
        <dbReference type="ARBA" id="ARBA00022801"/>
    </source>
</evidence>
<dbReference type="CDD" id="cd09129">
    <property type="entry name" value="PLDc_unchar2_1"/>
    <property type="match status" value="1"/>
</dbReference>
<dbReference type="EC" id="3.1.4.4" evidence="3"/>
<evidence type="ECO:0000256" key="6">
    <source>
        <dbReference type="ARBA" id="ARBA00023098"/>
    </source>
</evidence>
<dbReference type="GO" id="GO:0016042">
    <property type="term" value="P:lipid catabolic process"/>
    <property type="evidence" value="ECO:0007669"/>
    <property type="project" value="UniProtKB-KW"/>
</dbReference>
<dbReference type="EMBL" id="JJRY01000021">
    <property type="protein sequence ID" value="KEF36885.1"/>
    <property type="molecule type" value="Genomic_DNA"/>
</dbReference>
<comment type="similarity">
    <text evidence="2">Belongs to the phospholipase D family.</text>
</comment>
<reference evidence="8 9" key="1">
    <citation type="submission" date="2014-04" db="EMBL/GenBank/DDBJ databases">
        <title>Draft genome sequence of Bacillus azotoformans MEV2011, a (co-) denitrifying strain unable to grow in the presence of oxygen.</title>
        <authorList>
            <person name="Nielsen M."/>
            <person name="Schreiber L."/>
            <person name="Finster K."/>
            <person name="Schramm A."/>
        </authorList>
    </citation>
    <scope>NUCLEOTIDE SEQUENCE [LARGE SCALE GENOMIC DNA]</scope>
    <source>
        <strain evidence="8 9">MEV2011</strain>
    </source>
</reference>
<evidence type="ECO:0000313" key="8">
    <source>
        <dbReference type="EMBL" id="KEF36885.1"/>
    </source>
</evidence>
<protein>
    <recommendedName>
        <fullName evidence="3">phospholipase D</fullName>
        <ecNumber evidence="3">3.1.4.4</ecNumber>
    </recommendedName>
</protein>
<dbReference type="OrthoDB" id="92272at2"/>
<evidence type="ECO:0000259" key="7">
    <source>
        <dbReference type="Pfam" id="PF13091"/>
    </source>
</evidence>